<reference evidence="1" key="1">
    <citation type="submission" date="2020-02" db="EMBL/GenBank/DDBJ databases">
        <title>Flavobacterium sp. genome.</title>
        <authorList>
            <person name="Jung H.S."/>
            <person name="Baek J.H."/>
            <person name="Jeon C.O."/>
        </authorList>
    </citation>
    <scope>NUCLEOTIDE SEQUENCE</scope>
    <source>
        <strain evidence="1">SE-s28</strain>
    </source>
</reference>
<dbReference type="RefSeq" id="WP_169525753.1">
    <property type="nucleotide sequence ID" value="NZ_JAAMPU010000096.1"/>
</dbReference>
<dbReference type="EMBL" id="JAAMPU010000096">
    <property type="protein sequence ID" value="NMH26744.1"/>
    <property type="molecule type" value="Genomic_DNA"/>
</dbReference>
<sequence>MKFKYLAFILSTSLLASCKTEWSYQLYCQKIEDSPKVIYNYIATGGRDTMIHGFVIMDSSDVFEVDLSKNLDVMYLEEIPNRKFILGIGLEPFEEAREKEIFDPIEKFNISQEGIDIKVKKYQNAGFQNKSISNGIYKFERFVETRDSVCFYNLDEPFINPQHLESLKLKKGNLFLRQNKEMEIIEIQIEDIQISKSDRIYSHKSYLLKPKGKISVLEFSDYGIFKMAN</sequence>
<proteinExistence type="predicted"/>
<comment type="caution">
    <text evidence="1">The sequence shown here is derived from an EMBL/GenBank/DDBJ whole genome shotgun (WGS) entry which is preliminary data.</text>
</comment>
<dbReference type="AlphaFoldDB" id="A0A972JED0"/>
<organism evidence="1 2">
    <name type="scientific">Flavobacterium silvaticum</name>
    <dbReference type="NCBI Taxonomy" id="1852020"/>
    <lineage>
        <taxon>Bacteria</taxon>
        <taxon>Pseudomonadati</taxon>
        <taxon>Bacteroidota</taxon>
        <taxon>Flavobacteriia</taxon>
        <taxon>Flavobacteriales</taxon>
        <taxon>Flavobacteriaceae</taxon>
        <taxon>Flavobacterium</taxon>
    </lineage>
</organism>
<protein>
    <recommendedName>
        <fullName evidence="3">Lipoprotein</fullName>
    </recommendedName>
</protein>
<keyword evidence="2" id="KW-1185">Reference proteome</keyword>
<dbReference type="Proteomes" id="UP000712080">
    <property type="component" value="Unassembled WGS sequence"/>
</dbReference>
<name>A0A972JED0_9FLAO</name>
<accession>A0A972JED0</accession>
<dbReference type="PROSITE" id="PS51257">
    <property type="entry name" value="PROKAR_LIPOPROTEIN"/>
    <property type="match status" value="1"/>
</dbReference>
<evidence type="ECO:0000313" key="1">
    <source>
        <dbReference type="EMBL" id="NMH26744.1"/>
    </source>
</evidence>
<gene>
    <name evidence="1" type="ORF">G6047_01765</name>
</gene>
<evidence type="ECO:0008006" key="3">
    <source>
        <dbReference type="Google" id="ProtNLM"/>
    </source>
</evidence>
<evidence type="ECO:0000313" key="2">
    <source>
        <dbReference type="Proteomes" id="UP000712080"/>
    </source>
</evidence>